<evidence type="ECO:0000313" key="3">
    <source>
        <dbReference type="Proteomes" id="UP001217089"/>
    </source>
</evidence>
<proteinExistence type="predicted"/>
<dbReference type="InterPro" id="IPR029256">
    <property type="entry name" value="Heliccase-ass-bd"/>
</dbReference>
<evidence type="ECO:0000259" key="1">
    <source>
        <dbReference type="Pfam" id="PF14773"/>
    </source>
</evidence>
<evidence type="ECO:0000313" key="2">
    <source>
        <dbReference type="EMBL" id="KAJ8306299.1"/>
    </source>
</evidence>
<gene>
    <name evidence="2" type="ORF">KUTeg_016844</name>
</gene>
<dbReference type="EMBL" id="JARBDR010000813">
    <property type="protein sequence ID" value="KAJ8306299.1"/>
    <property type="molecule type" value="Genomic_DNA"/>
</dbReference>
<name>A0ABQ9EMZ7_TEGGR</name>
<dbReference type="Pfam" id="PF14773">
    <property type="entry name" value="VIGSSK"/>
    <property type="match status" value="1"/>
</dbReference>
<protein>
    <recommendedName>
        <fullName evidence="1">Helicase-associated putative binding domain-containing protein</fullName>
    </recommendedName>
</protein>
<feature type="domain" description="Helicase-associated putative binding" evidence="1">
    <location>
        <begin position="17"/>
        <end position="42"/>
    </location>
</feature>
<organism evidence="2 3">
    <name type="scientific">Tegillarca granosa</name>
    <name type="common">Malaysian cockle</name>
    <name type="synonym">Anadara granosa</name>
    <dbReference type="NCBI Taxonomy" id="220873"/>
    <lineage>
        <taxon>Eukaryota</taxon>
        <taxon>Metazoa</taxon>
        <taxon>Spiralia</taxon>
        <taxon>Lophotrochozoa</taxon>
        <taxon>Mollusca</taxon>
        <taxon>Bivalvia</taxon>
        <taxon>Autobranchia</taxon>
        <taxon>Pteriomorphia</taxon>
        <taxon>Arcoida</taxon>
        <taxon>Arcoidea</taxon>
        <taxon>Arcidae</taxon>
        <taxon>Tegillarca</taxon>
    </lineage>
</organism>
<comment type="caution">
    <text evidence="2">The sequence shown here is derived from an EMBL/GenBank/DDBJ whole genome shotgun (WGS) entry which is preliminary data.</text>
</comment>
<reference evidence="2 3" key="1">
    <citation type="submission" date="2022-12" db="EMBL/GenBank/DDBJ databases">
        <title>Chromosome-level genome of Tegillarca granosa.</title>
        <authorList>
            <person name="Kim J."/>
        </authorList>
    </citation>
    <scope>NUCLEOTIDE SEQUENCE [LARGE SCALE GENOMIC DNA]</scope>
    <source>
        <strain evidence="2">Teg-2019</strain>
        <tissue evidence="2">Adductor muscle</tissue>
    </source>
</reference>
<dbReference type="Proteomes" id="UP001217089">
    <property type="component" value="Unassembled WGS sequence"/>
</dbReference>
<keyword evidence="3" id="KW-1185">Reference proteome</keyword>
<accession>A0ABQ9EMZ7</accession>
<sequence>MGHCYTIYLLTSEHNHCGVLHVHENRKVVGSSKAEDHMSKCAIQDVYELHQNLQIPAAYCQPFSEAAGL</sequence>